<feature type="region of interest" description="Disordered" evidence="1">
    <location>
        <begin position="376"/>
        <end position="406"/>
    </location>
</feature>
<feature type="compositionally biased region" description="Polar residues" evidence="1">
    <location>
        <begin position="1"/>
        <end position="11"/>
    </location>
</feature>
<proteinExistence type="predicted"/>
<comment type="caution">
    <text evidence="2">The sequence shown here is derived from an EMBL/GenBank/DDBJ whole genome shotgun (WGS) entry which is preliminary data.</text>
</comment>
<name>A0A9P8XYC5_9PEZI</name>
<feature type="compositionally biased region" description="Acidic residues" evidence="1">
    <location>
        <begin position="78"/>
        <end position="105"/>
    </location>
</feature>
<feature type="compositionally biased region" description="Polar residues" evidence="1">
    <location>
        <begin position="191"/>
        <end position="203"/>
    </location>
</feature>
<protein>
    <recommendedName>
        <fullName evidence="4">Fungal-specific transcription factor domain-domain-containing protein</fullName>
    </recommendedName>
</protein>
<organism evidence="2 3">
    <name type="scientific">Microdochium trichocladiopsis</name>
    <dbReference type="NCBI Taxonomy" id="1682393"/>
    <lineage>
        <taxon>Eukaryota</taxon>
        <taxon>Fungi</taxon>
        <taxon>Dikarya</taxon>
        <taxon>Ascomycota</taxon>
        <taxon>Pezizomycotina</taxon>
        <taxon>Sordariomycetes</taxon>
        <taxon>Xylariomycetidae</taxon>
        <taxon>Xylariales</taxon>
        <taxon>Microdochiaceae</taxon>
        <taxon>Microdochium</taxon>
    </lineage>
</organism>
<feature type="compositionally biased region" description="Pro residues" evidence="1">
    <location>
        <begin position="209"/>
        <end position="222"/>
    </location>
</feature>
<evidence type="ECO:0008006" key="4">
    <source>
        <dbReference type="Google" id="ProtNLM"/>
    </source>
</evidence>
<gene>
    <name evidence="2" type="ORF">B0I36DRAFT_332452</name>
</gene>
<feature type="region of interest" description="Disordered" evidence="1">
    <location>
        <begin position="1"/>
        <end position="20"/>
    </location>
</feature>
<reference evidence="2" key="1">
    <citation type="journal article" date="2021" name="Nat. Commun.">
        <title>Genetic determinants of endophytism in the Arabidopsis root mycobiome.</title>
        <authorList>
            <person name="Mesny F."/>
            <person name="Miyauchi S."/>
            <person name="Thiergart T."/>
            <person name="Pickel B."/>
            <person name="Atanasova L."/>
            <person name="Karlsson M."/>
            <person name="Huettel B."/>
            <person name="Barry K.W."/>
            <person name="Haridas S."/>
            <person name="Chen C."/>
            <person name="Bauer D."/>
            <person name="Andreopoulos W."/>
            <person name="Pangilinan J."/>
            <person name="LaButti K."/>
            <person name="Riley R."/>
            <person name="Lipzen A."/>
            <person name="Clum A."/>
            <person name="Drula E."/>
            <person name="Henrissat B."/>
            <person name="Kohler A."/>
            <person name="Grigoriev I.V."/>
            <person name="Martin F.M."/>
            <person name="Hacquard S."/>
        </authorList>
    </citation>
    <scope>NUCLEOTIDE SEQUENCE</scope>
    <source>
        <strain evidence="2">MPI-CAGE-CH-0230</strain>
    </source>
</reference>
<evidence type="ECO:0000313" key="2">
    <source>
        <dbReference type="EMBL" id="KAH7025051.1"/>
    </source>
</evidence>
<evidence type="ECO:0000256" key="1">
    <source>
        <dbReference type="SAM" id="MobiDB-lite"/>
    </source>
</evidence>
<dbReference type="AlphaFoldDB" id="A0A9P8XYC5"/>
<feature type="region of interest" description="Disordered" evidence="1">
    <location>
        <begin position="191"/>
        <end position="222"/>
    </location>
</feature>
<dbReference type="Proteomes" id="UP000756346">
    <property type="component" value="Unassembled WGS sequence"/>
</dbReference>
<accession>A0A9P8XYC5</accession>
<dbReference type="RefSeq" id="XP_046008599.1">
    <property type="nucleotide sequence ID" value="XM_046155114.1"/>
</dbReference>
<feature type="region of interest" description="Disordered" evidence="1">
    <location>
        <begin position="65"/>
        <end position="147"/>
    </location>
</feature>
<feature type="compositionally biased region" description="Acidic residues" evidence="1">
    <location>
        <begin position="113"/>
        <end position="134"/>
    </location>
</feature>
<dbReference type="EMBL" id="JAGTJQ010000009">
    <property type="protein sequence ID" value="KAH7025051.1"/>
    <property type="molecule type" value="Genomic_DNA"/>
</dbReference>
<feature type="region of interest" description="Disordered" evidence="1">
    <location>
        <begin position="285"/>
        <end position="304"/>
    </location>
</feature>
<keyword evidence="3" id="KW-1185">Reference proteome</keyword>
<sequence>MADTVSATDGNTDPPPPGQDMDAILTALWLMCIYEQQFGDSRCLGYANHLMGAASFLQHQQRSLRRLKPPLTPRMVVDDDSDDDSEEEEDGDEDEDDDGDGDGDESGTRDGEGNETEDDQEVETEAEESDEEQEPTALARHNTAQGKEPRLSVFSARILVWLSLHDSAAASSGLGGHLNTMMYRILGSQDGESSSHINRSSGAASPMTRSPPPAPWVPVTPPVNPTDTFRDLYRYSNPLYRSMWGDAYPQAELLDDVENRAIFGFLANTNQLRFLVAQLADEAAGSGGGDAPKSGSSSTPSFATRAAQVDAEIRRVGYESTELLEVACGLSPETDNSHRLVANIRTIVPLYHAVILDYLRVVELYSGGGGGVRSKKAARARGAVGGKSKPNRTKTAGGRGGAAPAKARIAAQRRRERAIAATMNLAYQTYRHGGDELLTKIAWPLFMVAIEEDPLPIHGAGVGHDQNPRQPQHREWILQRFEAFGAYGDNFVRAARFLRERMLPLQDQLGQRGVDWRAVMREGDIFILGI</sequence>
<dbReference type="GeneID" id="70184660"/>
<dbReference type="OrthoDB" id="648861at2759"/>
<evidence type="ECO:0000313" key="3">
    <source>
        <dbReference type="Proteomes" id="UP000756346"/>
    </source>
</evidence>